<dbReference type="Pfam" id="PF00382">
    <property type="entry name" value="TFIIB"/>
    <property type="match status" value="2"/>
</dbReference>
<dbReference type="InterPro" id="IPR013150">
    <property type="entry name" value="TFIIB_cyclin"/>
</dbReference>
<dbReference type="InterPro" id="IPR000812">
    <property type="entry name" value="TFIIB"/>
</dbReference>
<feature type="region of interest" description="Disordered" evidence="12">
    <location>
        <begin position="303"/>
        <end position="483"/>
    </location>
</feature>
<evidence type="ECO:0000256" key="1">
    <source>
        <dbReference type="ARBA" id="ARBA00004123"/>
    </source>
</evidence>
<dbReference type="Proteomes" id="UP000308730">
    <property type="component" value="Unassembled WGS sequence"/>
</dbReference>
<dbReference type="GO" id="GO:0017025">
    <property type="term" value="F:TBP-class protein binding"/>
    <property type="evidence" value="ECO:0007669"/>
    <property type="project" value="InterPro"/>
</dbReference>
<evidence type="ECO:0000256" key="6">
    <source>
        <dbReference type="ARBA" id="ARBA00023015"/>
    </source>
</evidence>
<evidence type="ECO:0000313" key="14">
    <source>
        <dbReference type="EMBL" id="THH29006.1"/>
    </source>
</evidence>
<dbReference type="CDD" id="cd20554">
    <property type="entry name" value="CYCLIN_TFIIIB90_rpt2"/>
    <property type="match status" value="1"/>
</dbReference>
<feature type="compositionally biased region" description="Acidic residues" evidence="12">
    <location>
        <begin position="659"/>
        <end position="668"/>
    </location>
</feature>
<dbReference type="FunFam" id="1.10.472.10:FF:000002">
    <property type="entry name" value="Transcription factor IIIB 90 kDa subunit"/>
    <property type="match status" value="1"/>
</dbReference>
<feature type="compositionally biased region" description="Pro residues" evidence="12">
    <location>
        <begin position="465"/>
        <end position="476"/>
    </location>
</feature>
<evidence type="ECO:0000256" key="2">
    <source>
        <dbReference type="ARBA" id="ARBA00010857"/>
    </source>
</evidence>
<dbReference type="Pfam" id="PF07741">
    <property type="entry name" value="BRF1"/>
    <property type="match status" value="1"/>
</dbReference>
<keyword evidence="8" id="KW-0804">Transcription</keyword>
<evidence type="ECO:0000256" key="9">
    <source>
        <dbReference type="ARBA" id="ARBA00023242"/>
    </source>
</evidence>
<feature type="compositionally biased region" description="Basic residues" evidence="12">
    <location>
        <begin position="316"/>
        <end position="334"/>
    </location>
</feature>
<feature type="compositionally biased region" description="Acidic residues" evidence="12">
    <location>
        <begin position="338"/>
        <end position="348"/>
    </location>
</feature>
<evidence type="ECO:0000256" key="12">
    <source>
        <dbReference type="SAM" id="MobiDB-lite"/>
    </source>
</evidence>
<dbReference type="OrthoDB" id="511529at2759"/>
<evidence type="ECO:0000313" key="15">
    <source>
        <dbReference type="Proteomes" id="UP000308730"/>
    </source>
</evidence>
<name>A0A4S4MS38_9APHY</name>
<dbReference type="SUPFAM" id="SSF47954">
    <property type="entry name" value="Cyclin-like"/>
    <property type="match status" value="2"/>
</dbReference>
<keyword evidence="4 11" id="KW-0863">Zinc-finger</keyword>
<dbReference type="GO" id="GO:0006384">
    <property type="term" value="P:transcription initiation at RNA polymerase III promoter"/>
    <property type="evidence" value="ECO:0007669"/>
    <property type="project" value="UniProtKB-ARBA"/>
</dbReference>
<dbReference type="GO" id="GO:0097550">
    <property type="term" value="C:transcription preinitiation complex"/>
    <property type="evidence" value="ECO:0007669"/>
    <property type="project" value="TreeGrafter"/>
</dbReference>
<evidence type="ECO:0000256" key="3">
    <source>
        <dbReference type="ARBA" id="ARBA00022723"/>
    </source>
</evidence>
<feature type="region of interest" description="Disordered" evidence="12">
    <location>
        <begin position="574"/>
        <end position="613"/>
    </location>
</feature>
<keyword evidence="5" id="KW-0862">Zinc</keyword>
<protein>
    <recommendedName>
        <fullName evidence="10">B-related factor 1</fullName>
    </recommendedName>
</protein>
<comment type="similarity">
    <text evidence="2">Belongs to the TFIIB family.</text>
</comment>
<comment type="subcellular location">
    <subcellularLocation>
        <location evidence="1">Nucleus</location>
    </subcellularLocation>
</comment>
<gene>
    <name evidence="14" type="ORF">EUX98_g5187</name>
</gene>
<evidence type="ECO:0000259" key="13">
    <source>
        <dbReference type="PROSITE" id="PS51134"/>
    </source>
</evidence>
<dbReference type="InterPro" id="IPR011665">
    <property type="entry name" value="BRF1_TBP-bd_dom"/>
</dbReference>
<dbReference type="GO" id="GO:0070897">
    <property type="term" value="P:transcription preinitiation complex assembly"/>
    <property type="evidence" value="ECO:0007669"/>
    <property type="project" value="InterPro"/>
</dbReference>
<dbReference type="GO" id="GO:0000995">
    <property type="term" value="F:RNA polymerase III general transcription initiation factor activity"/>
    <property type="evidence" value="ECO:0007669"/>
    <property type="project" value="TreeGrafter"/>
</dbReference>
<evidence type="ECO:0000256" key="5">
    <source>
        <dbReference type="ARBA" id="ARBA00022833"/>
    </source>
</evidence>
<dbReference type="GO" id="GO:0000126">
    <property type="term" value="C:transcription factor TFIIIB complex"/>
    <property type="evidence" value="ECO:0007669"/>
    <property type="project" value="UniProtKB-ARBA"/>
</dbReference>
<keyword evidence="3" id="KW-0479">Metal-binding</keyword>
<dbReference type="InterPro" id="IPR013763">
    <property type="entry name" value="Cyclin-like_dom"/>
</dbReference>
<dbReference type="Gene3D" id="2.20.25.10">
    <property type="match status" value="1"/>
</dbReference>
<keyword evidence="6" id="KW-0805">Transcription regulation</keyword>
<accession>A0A4S4MS38</accession>
<dbReference type="FunFam" id="1.10.472.10:FF:000007">
    <property type="entry name" value="Transcription factor IIIB 90 kDa subunit"/>
    <property type="match status" value="1"/>
</dbReference>
<dbReference type="GO" id="GO:0008270">
    <property type="term" value="F:zinc ion binding"/>
    <property type="evidence" value="ECO:0007669"/>
    <property type="project" value="UniProtKB-KW"/>
</dbReference>
<dbReference type="PANTHER" id="PTHR11618">
    <property type="entry name" value="TRANSCRIPTION INITIATION FACTOR IIB-RELATED"/>
    <property type="match status" value="1"/>
</dbReference>
<dbReference type="GO" id="GO:0005634">
    <property type="term" value="C:nucleus"/>
    <property type="evidence" value="ECO:0007669"/>
    <property type="project" value="UniProtKB-SubCell"/>
</dbReference>
<keyword evidence="9" id="KW-0539">Nucleus</keyword>
<dbReference type="PANTHER" id="PTHR11618:SF4">
    <property type="entry name" value="TRANSCRIPTION FACTOR IIIB 90 KDA SUBUNIT"/>
    <property type="match status" value="1"/>
</dbReference>
<proteinExistence type="inferred from homology"/>
<evidence type="ECO:0000256" key="11">
    <source>
        <dbReference type="PROSITE-ProRule" id="PRU00469"/>
    </source>
</evidence>
<keyword evidence="7" id="KW-0010">Activator</keyword>
<dbReference type="GO" id="GO:0001006">
    <property type="term" value="F:RNA polymerase III type 3 promoter sequence-specific DNA binding"/>
    <property type="evidence" value="ECO:0007669"/>
    <property type="project" value="TreeGrafter"/>
</dbReference>
<evidence type="ECO:0000256" key="7">
    <source>
        <dbReference type="ARBA" id="ARBA00023159"/>
    </source>
</evidence>
<feature type="domain" description="TFIIB-type" evidence="13">
    <location>
        <begin position="1"/>
        <end position="31"/>
    </location>
</feature>
<dbReference type="AlphaFoldDB" id="A0A4S4MS38"/>
<evidence type="ECO:0000256" key="4">
    <source>
        <dbReference type="ARBA" id="ARBA00022771"/>
    </source>
</evidence>
<evidence type="ECO:0000256" key="10">
    <source>
        <dbReference type="ARBA" id="ARBA00031009"/>
    </source>
</evidence>
<dbReference type="InterPro" id="IPR013137">
    <property type="entry name" value="Znf_TFIIB"/>
</dbReference>
<feature type="region of interest" description="Disordered" evidence="12">
    <location>
        <begin position="645"/>
        <end position="681"/>
    </location>
</feature>
<organism evidence="14 15">
    <name type="scientific">Antrodiella citrinella</name>
    <dbReference type="NCBI Taxonomy" id="2447956"/>
    <lineage>
        <taxon>Eukaryota</taxon>
        <taxon>Fungi</taxon>
        <taxon>Dikarya</taxon>
        <taxon>Basidiomycota</taxon>
        <taxon>Agaricomycotina</taxon>
        <taxon>Agaricomycetes</taxon>
        <taxon>Polyporales</taxon>
        <taxon>Steccherinaceae</taxon>
        <taxon>Antrodiella</taxon>
    </lineage>
</organism>
<dbReference type="PRINTS" id="PR00685">
    <property type="entry name" value="TIFACTORIIB"/>
</dbReference>
<dbReference type="Gene3D" id="1.10.472.10">
    <property type="entry name" value="Cyclin-like"/>
    <property type="match status" value="2"/>
</dbReference>
<dbReference type="Gene3D" id="1.20.5.650">
    <property type="entry name" value="Single helix bin"/>
    <property type="match status" value="1"/>
</dbReference>
<dbReference type="CDD" id="cd20553">
    <property type="entry name" value="CYCLIN_TFIIIB90_rpt1"/>
    <property type="match status" value="1"/>
</dbReference>
<dbReference type="SMART" id="SM00385">
    <property type="entry name" value="CYCLIN"/>
    <property type="match status" value="2"/>
</dbReference>
<dbReference type="EMBL" id="SGPM01000145">
    <property type="protein sequence ID" value="THH29006.1"/>
    <property type="molecule type" value="Genomic_DNA"/>
</dbReference>
<sequence length="728" mass="79527">MTVCMDCGGTVMEYDAAAGNGFCVNCGTVMEENAIVNEVAFGETSTGAAMVQGSFVAQGATHARMSGPFGNRGSNESREQTIANASRKIQQVATVLRLSEVVQLAATRLYTLAVEHRFTKGRKSMNVVAVCLYVACRQKETRNYMLIDFSDLLQVNVFELGHTYLQLVQTLNLRLPLIDPSHYISRFAALLEFGDETSQVALDATRLVQRFDRDWMTRGRRPSGICGAALLLAARMNNFRRSVEEIVQVVKIADSTLRKRVEEFRRTGSAELSVADFRSVWLEEEMDPPAYIKGKEKEAAEAEAAAAGEDGAVTKSKGKGKAKGKAKGKKRKRKRGEETEDEEPMTEDLLEHATSPPPAPIDPTLLKEGILAGIVDVEESNDEPSNAQASNDDPPKPPPLFYPDFDEQNTPNDVDHNVDPNLDPALFDNTLMSNSQDPFAEEPVLSVPDAPVASSSQIESVPSVSTPPPASRPPPDTSMQLHRESKLDSTIDNLLATEVSSFLTTEQGASLASALDHANTVRQSQFVGLDDDELQGLDEDELDAFLLTEEEVKIKERVWVELNKEYLETLAAKQEAEAQGENAGEKKSRKRRKTNKNRDASLPHGATAAESVRNLIKKNPKYSKRINYDALKDLFTDGDTGSPVPLIKMSKTPTPGPLMDDDEVDDGGEMDHGSVYPTSEAEGISVVVEEGGGGVGEKEAVVTGEDDDLYADAGEESYVEWDGYEQEV</sequence>
<feature type="compositionally biased region" description="Low complexity" evidence="12">
    <location>
        <begin position="452"/>
        <end position="464"/>
    </location>
</feature>
<dbReference type="PROSITE" id="PS51134">
    <property type="entry name" value="ZF_TFIIB"/>
    <property type="match status" value="1"/>
</dbReference>
<keyword evidence="15" id="KW-1185">Reference proteome</keyword>
<dbReference type="SUPFAM" id="SSF57783">
    <property type="entry name" value="Zinc beta-ribbon"/>
    <property type="match status" value="1"/>
</dbReference>
<dbReference type="Pfam" id="PF08271">
    <property type="entry name" value="Zn_Ribbon_TF"/>
    <property type="match status" value="1"/>
</dbReference>
<reference evidence="14 15" key="1">
    <citation type="submission" date="2019-02" db="EMBL/GenBank/DDBJ databases">
        <title>Genome sequencing of the rare red list fungi Antrodiella citrinella (Flaviporus citrinellus).</title>
        <authorList>
            <person name="Buettner E."/>
            <person name="Kellner H."/>
        </authorList>
    </citation>
    <scope>NUCLEOTIDE SEQUENCE [LARGE SCALE GENOMIC DNA]</scope>
    <source>
        <strain evidence="14 15">DSM 108506</strain>
    </source>
</reference>
<comment type="caution">
    <text evidence="14">The sequence shown here is derived from an EMBL/GenBank/DDBJ whole genome shotgun (WGS) entry which is preliminary data.</text>
</comment>
<dbReference type="InterPro" id="IPR036915">
    <property type="entry name" value="Cyclin-like_sf"/>
</dbReference>
<evidence type="ECO:0000256" key="8">
    <source>
        <dbReference type="ARBA" id="ARBA00023163"/>
    </source>
</evidence>